<feature type="region of interest" description="Disordered" evidence="1">
    <location>
        <begin position="168"/>
        <end position="228"/>
    </location>
</feature>
<feature type="transmembrane region" description="Helical" evidence="2">
    <location>
        <begin position="233"/>
        <end position="257"/>
    </location>
</feature>
<evidence type="ECO:0000256" key="1">
    <source>
        <dbReference type="SAM" id="MobiDB-lite"/>
    </source>
</evidence>
<feature type="compositionally biased region" description="Basic and acidic residues" evidence="1">
    <location>
        <begin position="51"/>
        <end position="73"/>
    </location>
</feature>
<dbReference type="Proteomes" id="UP000078492">
    <property type="component" value="Unassembled WGS sequence"/>
</dbReference>
<organism evidence="3 4">
    <name type="scientific">Trachymyrmex cornetzi</name>
    <dbReference type="NCBI Taxonomy" id="471704"/>
    <lineage>
        <taxon>Eukaryota</taxon>
        <taxon>Metazoa</taxon>
        <taxon>Ecdysozoa</taxon>
        <taxon>Arthropoda</taxon>
        <taxon>Hexapoda</taxon>
        <taxon>Insecta</taxon>
        <taxon>Pterygota</taxon>
        <taxon>Neoptera</taxon>
        <taxon>Endopterygota</taxon>
        <taxon>Hymenoptera</taxon>
        <taxon>Apocrita</taxon>
        <taxon>Aculeata</taxon>
        <taxon>Formicoidea</taxon>
        <taxon>Formicidae</taxon>
        <taxon>Myrmicinae</taxon>
        <taxon>Trachymyrmex</taxon>
    </lineage>
</organism>
<evidence type="ECO:0000313" key="3">
    <source>
        <dbReference type="EMBL" id="KYN16120.1"/>
    </source>
</evidence>
<feature type="compositionally biased region" description="Basic and acidic residues" evidence="1">
    <location>
        <begin position="208"/>
        <end position="228"/>
    </location>
</feature>
<accession>A0A195DT69</accession>
<evidence type="ECO:0000256" key="2">
    <source>
        <dbReference type="SAM" id="Phobius"/>
    </source>
</evidence>
<keyword evidence="2" id="KW-0812">Transmembrane</keyword>
<proteinExistence type="predicted"/>
<reference evidence="3 4" key="1">
    <citation type="submission" date="2015-09" db="EMBL/GenBank/DDBJ databases">
        <title>Trachymyrmex cornetzi WGS genome.</title>
        <authorList>
            <person name="Nygaard S."/>
            <person name="Hu H."/>
            <person name="Boomsma J."/>
            <person name="Zhang G."/>
        </authorList>
    </citation>
    <scope>NUCLEOTIDE SEQUENCE [LARGE SCALE GENOMIC DNA]</scope>
    <source>
        <strain evidence="3">Tcor2-1</strain>
        <tissue evidence="3">Whole body</tissue>
    </source>
</reference>
<gene>
    <name evidence="3" type="ORF">ALC57_11645</name>
</gene>
<keyword evidence="2" id="KW-1133">Transmembrane helix</keyword>
<sequence length="387" mass="42253">MATTRKDRARIDAHAARGRVRGWLSFSLSPSDSEREDEAARVVRGRRTLKEEAAMKERRGERERTRTAEDAKSSLDVGGDDGSLTRTLSLPSASSGQINSGIKIWLANILDPRLCVCGGAHVHAGNRCHDDDSSRLRRVSAFGRTNWTKTRRFFVTLDVLRGIDTVGSTSTSAAGGGGGVAGTKKRERKKGTGGGREAKRRRRGCARKGAEARGESAKKTRGSRERAPPQRRIFSLSLLSSFSASGLTFSVLLLPLVPFALFRSPFVTAVSAEIHREKRPHVLSPDNRRTPSAAALINCFKISRLTFPKTPPYSYGGTARYIHFRTYEFPDCCEVVLQTPNPPHPLSSSSSAFSYPPVLAILPVYTTVYGVRKGAITPRAASSKRAK</sequence>
<protein>
    <submittedName>
        <fullName evidence="3">Uncharacterized protein</fullName>
    </submittedName>
</protein>
<name>A0A195DT69_9HYME</name>
<keyword evidence="4" id="KW-1185">Reference proteome</keyword>
<dbReference type="EMBL" id="KQ980419">
    <property type="protein sequence ID" value="KYN16120.1"/>
    <property type="molecule type" value="Genomic_DNA"/>
</dbReference>
<dbReference type="AlphaFoldDB" id="A0A195DT69"/>
<keyword evidence="2" id="KW-0472">Membrane</keyword>
<feature type="region of interest" description="Disordered" evidence="1">
    <location>
        <begin position="51"/>
        <end position="83"/>
    </location>
</feature>
<evidence type="ECO:0000313" key="4">
    <source>
        <dbReference type="Proteomes" id="UP000078492"/>
    </source>
</evidence>